<dbReference type="RefSeq" id="WP_259087644.1">
    <property type="nucleotide sequence ID" value="NZ_BAAAZC010000019.1"/>
</dbReference>
<evidence type="ECO:0000256" key="1">
    <source>
        <dbReference type="ARBA" id="ARBA00004196"/>
    </source>
</evidence>
<evidence type="ECO:0000256" key="3">
    <source>
        <dbReference type="ARBA" id="ARBA00023157"/>
    </source>
</evidence>
<evidence type="ECO:0000259" key="6">
    <source>
        <dbReference type="PROSITE" id="PS51352"/>
    </source>
</evidence>
<dbReference type="Gene3D" id="3.40.30.10">
    <property type="entry name" value="Glutaredoxin"/>
    <property type="match status" value="1"/>
</dbReference>
<keyword evidence="8" id="KW-1185">Reference proteome</keyword>
<dbReference type="InterPro" id="IPR025380">
    <property type="entry name" value="DUF4369"/>
</dbReference>
<evidence type="ECO:0000256" key="5">
    <source>
        <dbReference type="SAM" id="SignalP"/>
    </source>
</evidence>
<gene>
    <name evidence="7" type="ORF">GCM10022210_27020</name>
</gene>
<comment type="caution">
    <text evidence="7">The sequence shown here is derived from an EMBL/GenBank/DDBJ whole genome shotgun (WGS) entry which is preliminary data.</text>
</comment>
<keyword evidence="4" id="KW-0676">Redox-active center</keyword>
<dbReference type="CDD" id="cd02966">
    <property type="entry name" value="TlpA_like_family"/>
    <property type="match status" value="1"/>
</dbReference>
<dbReference type="Proteomes" id="UP001500742">
    <property type="component" value="Unassembled WGS sequence"/>
</dbReference>
<keyword evidence="5" id="KW-0732">Signal</keyword>
<dbReference type="PANTHER" id="PTHR42852:SF6">
    <property type="entry name" value="THIOL:DISULFIDE INTERCHANGE PROTEIN DSBE"/>
    <property type="match status" value="1"/>
</dbReference>
<dbReference type="InterPro" id="IPR050553">
    <property type="entry name" value="Thioredoxin_ResA/DsbE_sf"/>
</dbReference>
<organism evidence="7 8">
    <name type="scientific">Mucilaginibacter dorajii</name>
    <dbReference type="NCBI Taxonomy" id="692994"/>
    <lineage>
        <taxon>Bacteria</taxon>
        <taxon>Pseudomonadati</taxon>
        <taxon>Bacteroidota</taxon>
        <taxon>Sphingobacteriia</taxon>
        <taxon>Sphingobacteriales</taxon>
        <taxon>Sphingobacteriaceae</taxon>
        <taxon>Mucilaginibacter</taxon>
    </lineage>
</organism>
<dbReference type="EMBL" id="BAAAZC010000019">
    <property type="protein sequence ID" value="GAA3975191.1"/>
    <property type="molecule type" value="Genomic_DNA"/>
</dbReference>
<evidence type="ECO:0000313" key="7">
    <source>
        <dbReference type="EMBL" id="GAA3975191.1"/>
    </source>
</evidence>
<dbReference type="Pfam" id="PF14289">
    <property type="entry name" value="DUF4369"/>
    <property type="match status" value="1"/>
</dbReference>
<feature type="domain" description="Thioredoxin" evidence="6">
    <location>
        <begin position="243"/>
        <end position="393"/>
    </location>
</feature>
<dbReference type="SUPFAM" id="SSF52833">
    <property type="entry name" value="Thioredoxin-like"/>
    <property type="match status" value="1"/>
</dbReference>
<feature type="signal peptide" evidence="5">
    <location>
        <begin position="1"/>
        <end position="20"/>
    </location>
</feature>
<reference evidence="8" key="1">
    <citation type="journal article" date="2019" name="Int. J. Syst. Evol. Microbiol.">
        <title>The Global Catalogue of Microorganisms (GCM) 10K type strain sequencing project: providing services to taxonomists for standard genome sequencing and annotation.</title>
        <authorList>
            <consortium name="The Broad Institute Genomics Platform"/>
            <consortium name="The Broad Institute Genome Sequencing Center for Infectious Disease"/>
            <person name="Wu L."/>
            <person name="Ma J."/>
        </authorList>
    </citation>
    <scope>NUCLEOTIDE SEQUENCE [LARGE SCALE GENOMIC DNA]</scope>
    <source>
        <strain evidence="8">JCM 16601</strain>
    </source>
</reference>
<name>A0ABP7Q235_9SPHI</name>
<accession>A0ABP7Q235</accession>
<dbReference type="InterPro" id="IPR013766">
    <property type="entry name" value="Thioredoxin_domain"/>
</dbReference>
<comment type="subcellular location">
    <subcellularLocation>
        <location evidence="1">Cell envelope</location>
    </subcellularLocation>
</comment>
<protein>
    <submittedName>
        <fullName evidence="7">TlpA disulfide reductase family protein</fullName>
    </submittedName>
</protein>
<dbReference type="InterPro" id="IPR036249">
    <property type="entry name" value="Thioredoxin-like_sf"/>
</dbReference>
<dbReference type="InterPro" id="IPR000866">
    <property type="entry name" value="AhpC/TSA"/>
</dbReference>
<dbReference type="PANTHER" id="PTHR42852">
    <property type="entry name" value="THIOL:DISULFIDE INTERCHANGE PROTEIN DSBE"/>
    <property type="match status" value="1"/>
</dbReference>
<sequence length="398" mass="45209">MNHKLYIFLLLSLFSNAIYAQKTNPANNFILKGTTTDKKTHVIWLTYSLGKQPRIKRKAYVKKGAFSFSCFIPGPVYAELYFNSKPLSNHDWGINEVFLSPGKMTIALTGDSTTNALITGSAMQDDWTKIKKQEQPIERLKYIIDRKSNEISAGGNTPKNHAAVLKLGSERDNYNEREKQIEYEFIASNPGSYLSPYLTAYHFDMYELPLDSTTLFYNTFTAPVKNTIAGKALYETILKHSISARGGIAPLFVKKDIDGKTIDLKSFRDKNYVLVYFWASWCLYKSDEPAHLVSLYKKYRTKGLEIVGISQDIICKDWKNAINQNGLGKWHNILTKYDDSLQDKYNINGMPPSILILIDKQGKIIGRYLGDHAVWVTRGDNDGGMNLLDKKLSETFGK</sequence>
<keyword evidence="3" id="KW-1015">Disulfide bond</keyword>
<proteinExistence type="predicted"/>
<keyword evidence="2" id="KW-0201">Cytochrome c-type biogenesis</keyword>
<evidence type="ECO:0000256" key="2">
    <source>
        <dbReference type="ARBA" id="ARBA00022748"/>
    </source>
</evidence>
<evidence type="ECO:0000313" key="8">
    <source>
        <dbReference type="Proteomes" id="UP001500742"/>
    </source>
</evidence>
<dbReference type="Pfam" id="PF00578">
    <property type="entry name" value="AhpC-TSA"/>
    <property type="match status" value="1"/>
</dbReference>
<feature type="chain" id="PRO_5045352700" evidence="5">
    <location>
        <begin position="21"/>
        <end position="398"/>
    </location>
</feature>
<dbReference type="PROSITE" id="PS51352">
    <property type="entry name" value="THIOREDOXIN_2"/>
    <property type="match status" value="1"/>
</dbReference>
<evidence type="ECO:0000256" key="4">
    <source>
        <dbReference type="ARBA" id="ARBA00023284"/>
    </source>
</evidence>